<keyword evidence="3" id="KW-1185">Reference proteome</keyword>
<reference evidence="2" key="1">
    <citation type="submission" date="2022-09" db="EMBL/GenBank/DDBJ databases">
        <title>Complete Genomes of Fervidibacillus albus and Fervidibacillus halotolerans isolated from tidal flat sediments.</title>
        <authorList>
            <person name="Kwon K.K."/>
            <person name="Yang S.-H."/>
            <person name="Park M.J."/>
            <person name="Oh H.-M."/>
        </authorList>
    </citation>
    <scope>NUCLEOTIDE SEQUENCE</scope>
    <source>
        <strain evidence="2">MEBiC13594</strain>
    </source>
</reference>
<dbReference type="Proteomes" id="UP001164726">
    <property type="component" value="Chromosome"/>
</dbReference>
<gene>
    <name evidence="2" type="ORF">OE105_03330</name>
</gene>
<name>A0A9E8M1I4_9BACI</name>
<dbReference type="AlphaFoldDB" id="A0A9E8M1I4"/>
<evidence type="ECO:0000313" key="2">
    <source>
        <dbReference type="EMBL" id="WAA13175.1"/>
    </source>
</evidence>
<dbReference type="KEGG" id="fhl:OE105_03330"/>
<evidence type="ECO:0000313" key="3">
    <source>
        <dbReference type="Proteomes" id="UP001164726"/>
    </source>
</evidence>
<dbReference type="RefSeq" id="WP_275421322.1">
    <property type="nucleotide sequence ID" value="NZ_CP106877.1"/>
</dbReference>
<evidence type="ECO:0000256" key="1">
    <source>
        <dbReference type="SAM" id="MobiDB-lite"/>
    </source>
</evidence>
<dbReference type="EMBL" id="CP106877">
    <property type="protein sequence ID" value="WAA13175.1"/>
    <property type="molecule type" value="Genomic_DNA"/>
</dbReference>
<feature type="region of interest" description="Disordered" evidence="1">
    <location>
        <begin position="1"/>
        <end position="21"/>
    </location>
</feature>
<proteinExistence type="predicted"/>
<organism evidence="2 3">
    <name type="scientific">Fervidibacillus halotolerans</name>
    <dbReference type="NCBI Taxonomy" id="2980027"/>
    <lineage>
        <taxon>Bacteria</taxon>
        <taxon>Bacillati</taxon>
        <taxon>Bacillota</taxon>
        <taxon>Bacilli</taxon>
        <taxon>Bacillales</taxon>
        <taxon>Bacillaceae</taxon>
        <taxon>Fervidibacillus</taxon>
    </lineage>
</organism>
<accession>A0A9E8M1I4</accession>
<protein>
    <submittedName>
        <fullName evidence="2">Uncharacterized protein</fullName>
    </submittedName>
</protein>
<sequence length="48" mass="5435">MATPAGKARALRPRGNVVTRRRGRATGLERITSNRFWMNGQSDPITFY</sequence>